<dbReference type="AlphaFoldDB" id="Q0UZE8"/>
<organism evidence="1 2">
    <name type="scientific">Phaeosphaeria nodorum (strain SN15 / ATCC MYA-4574 / FGSC 10173)</name>
    <name type="common">Glume blotch fungus</name>
    <name type="synonym">Parastagonospora nodorum</name>
    <dbReference type="NCBI Taxonomy" id="321614"/>
    <lineage>
        <taxon>Eukaryota</taxon>
        <taxon>Fungi</taxon>
        <taxon>Dikarya</taxon>
        <taxon>Ascomycota</taxon>
        <taxon>Pezizomycotina</taxon>
        <taxon>Dothideomycetes</taxon>
        <taxon>Pleosporomycetidae</taxon>
        <taxon>Pleosporales</taxon>
        <taxon>Pleosporineae</taxon>
        <taxon>Phaeosphaeriaceae</taxon>
        <taxon>Parastagonospora</taxon>
    </lineage>
</organism>
<gene>
    <name evidence="1" type="ORF">SNOG_02866</name>
</gene>
<dbReference type="Proteomes" id="UP000001055">
    <property type="component" value="Unassembled WGS sequence"/>
</dbReference>
<dbReference type="EMBL" id="CH445328">
    <property type="protein sequence ID" value="EAT89597.1"/>
    <property type="molecule type" value="Genomic_DNA"/>
</dbReference>
<evidence type="ECO:0000313" key="1">
    <source>
        <dbReference type="EMBL" id="EAT89597.1"/>
    </source>
</evidence>
<protein>
    <submittedName>
        <fullName evidence="1">Uncharacterized protein</fullName>
    </submittedName>
</protein>
<dbReference type="HOGENOM" id="CLU_3191538_0_0_1"/>
<evidence type="ECO:0000313" key="2">
    <source>
        <dbReference type="Proteomes" id="UP000001055"/>
    </source>
</evidence>
<dbReference type="KEGG" id="pno:SNOG_02866"/>
<name>Q0UZE8_PHANO</name>
<dbReference type="RefSeq" id="XP_001793459.1">
    <property type="nucleotide sequence ID" value="XM_001793407.1"/>
</dbReference>
<dbReference type="InParanoid" id="Q0UZE8"/>
<reference evidence="2" key="1">
    <citation type="journal article" date="2007" name="Plant Cell">
        <title>Dothideomycete-plant interactions illuminated by genome sequencing and EST analysis of the wheat pathogen Stagonospora nodorum.</title>
        <authorList>
            <person name="Hane J.K."/>
            <person name="Lowe R.G."/>
            <person name="Solomon P.S."/>
            <person name="Tan K.C."/>
            <person name="Schoch C.L."/>
            <person name="Spatafora J.W."/>
            <person name="Crous P.W."/>
            <person name="Kodira C."/>
            <person name="Birren B.W."/>
            <person name="Galagan J.E."/>
            <person name="Torriani S.F."/>
            <person name="McDonald B.A."/>
            <person name="Oliver R.P."/>
        </authorList>
    </citation>
    <scope>NUCLEOTIDE SEQUENCE [LARGE SCALE GENOMIC DNA]</scope>
    <source>
        <strain evidence="2">SN15 / ATCC MYA-4574 / FGSC 10173</strain>
    </source>
</reference>
<accession>Q0UZE8</accession>
<sequence>MTTSNEKRNISSKANWGIWPTMKIIETKLDKILRPTYSKSTKCGIM</sequence>
<proteinExistence type="predicted"/>
<dbReference type="GeneID" id="5970316"/>